<dbReference type="eggNOG" id="COG1309">
    <property type="taxonomic scope" value="Bacteria"/>
</dbReference>
<protein>
    <submittedName>
        <fullName evidence="5">Regulatory protein TetR</fullName>
    </submittedName>
</protein>
<reference evidence="5 6" key="1">
    <citation type="submission" date="2010-10" db="EMBL/GenBank/DDBJ databases">
        <title>Complete sequence of Frankia sp. EuI1c.</title>
        <authorList>
            <consortium name="US DOE Joint Genome Institute"/>
            <person name="Lucas S."/>
            <person name="Copeland A."/>
            <person name="Lapidus A."/>
            <person name="Cheng J.-F."/>
            <person name="Bruce D."/>
            <person name="Goodwin L."/>
            <person name="Pitluck S."/>
            <person name="Chertkov O."/>
            <person name="Detter J.C."/>
            <person name="Han C."/>
            <person name="Tapia R."/>
            <person name="Land M."/>
            <person name="Hauser L."/>
            <person name="Jeffries C."/>
            <person name="Kyrpides N."/>
            <person name="Ivanova N."/>
            <person name="Mikhailova N."/>
            <person name="Beauchemin N."/>
            <person name="Sen A."/>
            <person name="Sur S.A."/>
            <person name="Gtari M."/>
            <person name="Wall L."/>
            <person name="Tisa L."/>
            <person name="Woyke T."/>
        </authorList>
    </citation>
    <scope>NUCLEOTIDE SEQUENCE [LARGE SCALE GENOMIC DNA]</scope>
    <source>
        <strain evidence="6">DSM 45817 / CECT 9037 / EuI1c</strain>
    </source>
</reference>
<dbReference type="InterPro" id="IPR001647">
    <property type="entry name" value="HTH_TetR"/>
</dbReference>
<accession>E3JC27</accession>
<evidence type="ECO:0000256" key="1">
    <source>
        <dbReference type="ARBA" id="ARBA00023125"/>
    </source>
</evidence>
<feature type="compositionally biased region" description="Polar residues" evidence="3">
    <location>
        <begin position="1"/>
        <end position="10"/>
    </location>
</feature>
<dbReference type="RefSeq" id="WP_013426601.1">
    <property type="nucleotide sequence ID" value="NC_014666.1"/>
</dbReference>
<keyword evidence="6" id="KW-1185">Reference proteome</keyword>
<evidence type="ECO:0000313" key="5">
    <source>
        <dbReference type="EMBL" id="ADP83483.1"/>
    </source>
</evidence>
<dbReference type="Proteomes" id="UP000002484">
    <property type="component" value="Chromosome"/>
</dbReference>
<dbReference type="Pfam" id="PF00440">
    <property type="entry name" value="TetR_N"/>
    <property type="match status" value="1"/>
</dbReference>
<feature type="compositionally biased region" description="Basic and acidic residues" evidence="3">
    <location>
        <begin position="20"/>
        <end position="31"/>
    </location>
</feature>
<organism evidence="5 6">
    <name type="scientific">Pseudofrankia inefficax (strain DSM 45817 / CECT 9037 / DDB 130130 / EuI1c)</name>
    <name type="common">Frankia inefficax</name>
    <dbReference type="NCBI Taxonomy" id="298654"/>
    <lineage>
        <taxon>Bacteria</taxon>
        <taxon>Bacillati</taxon>
        <taxon>Actinomycetota</taxon>
        <taxon>Actinomycetes</taxon>
        <taxon>Frankiales</taxon>
        <taxon>Frankiaceae</taxon>
        <taxon>Pseudofrankia</taxon>
    </lineage>
</organism>
<dbReference type="AlphaFoldDB" id="E3JC27"/>
<feature type="DNA-binding region" description="H-T-H motif" evidence="2">
    <location>
        <begin position="56"/>
        <end position="75"/>
    </location>
</feature>
<gene>
    <name evidence="5" type="ordered locus">FraEuI1c_5497</name>
</gene>
<keyword evidence="1 2" id="KW-0238">DNA-binding</keyword>
<feature type="region of interest" description="Disordered" evidence="3">
    <location>
        <begin position="1"/>
        <end position="31"/>
    </location>
</feature>
<feature type="domain" description="HTH tetR-type" evidence="4">
    <location>
        <begin position="32"/>
        <end position="93"/>
    </location>
</feature>
<evidence type="ECO:0000313" key="6">
    <source>
        <dbReference type="Proteomes" id="UP000002484"/>
    </source>
</evidence>
<dbReference type="InParanoid" id="E3JC27"/>
<dbReference type="PANTHER" id="PTHR30055:SF226">
    <property type="entry name" value="HTH-TYPE TRANSCRIPTIONAL REGULATOR PKSA"/>
    <property type="match status" value="1"/>
</dbReference>
<dbReference type="GO" id="GO:0000976">
    <property type="term" value="F:transcription cis-regulatory region binding"/>
    <property type="evidence" value="ECO:0007669"/>
    <property type="project" value="TreeGrafter"/>
</dbReference>
<dbReference type="PROSITE" id="PS50977">
    <property type="entry name" value="HTH_TETR_2"/>
    <property type="match status" value="1"/>
</dbReference>
<dbReference type="STRING" id="298654.FraEuI1c_5497"/>
<dbReference type="InterPro" id="IPR009057">
    <property type="entry name" value="Homeodomain-like_sf"/>
</dbReference>
<sequence>MAEQPTVEQTAASDGASEAAEARPRPRRLTAEARKSSILKAARQAFVETGDMNGTTIKQIAERGGISEGVIYRHFESKDQLFYEAIFEPLRQAVDELVAATEVVDLDEPLTPERQLETLNGLYRQLIATLEEILPLLGLVLFGDPKVARRFYRKHFTVAMDRLAEAWREVEDRYGFEFESPDISARAVMGIALVLALESRHNDLFNKDRAVTLVSQSTVKGFFPTLEPTRRRR</sequence>
<dbReference type="SUPFAM" id="SSF46689">
    <property type="entry name" value="Homeodomain-like"/>
    <property type="match status" value="1"/>
</dbReference>
<dbReference type="EMBL" id="CP002299">
    <property type="protein sequence ID" value="ADP83483.1"/>
    <property type="molecule type" value="Genomic_DNA"/>
</dbReference>
<dbReference type="Gene3D" id="1.10.357.10">
    <property type="entry name" value="Tetracycline Repressor, domain 2"/>
    <property type="match status" value="1"/>
</dbReference>
<dbReference type="InterPro" id="IPR050109">
    <property type="entry name" value="HTH-type_TetR-like_transc_reg"/>
</dbReference>
<dbReference type="GO" id="GO:0003700">
    <property type="term" value="F:DNA-binding transcription factor activity"/>
    <property type="evidence" value="ECO:0007669"/>
    <property type="project" value="TreeGrafter"/>
</dbReference>
<proteinExistence type="predicted"/>
<evidence type="ECO:0000259" key="4">
    <source>
        <dbReference type="PROSITE" id="PS50977"/>
    </source>
</evidence>
<evidence type="ECO:0000256" key="3">
    <source>
        <dbReference type="SAM" id="MobiDB-lite"/>
    </source>
</evidence>
<dbReference type="HOGENOM" id="CLU_1188552_0_0_11"/>
<dbReference type="PANTHER" id="PTHR30055">
    <property type="entry name" value="HTH-TYPE TRANSCRIPTIONAL REGULATOR RUTR"/>
    <property type="match status" value="1"/>
</dbReference>
<name>E3JC27_PSEI1</name>
<dbReference type="KEGG" id="fri:FraEuI1c_5497"/>
<evidence type="ECO:0000256" key="2">
    <source>
        <dbReference type="PROSITE-ProRule" id="PRU00335"/>
    </source>
</evidence>